<evidence type="ECO:0000313" key="2">
    <source>
        <dbReference type="EMBL" id="OIN59587.1"/>
    </source>
</evidence>
<organism evidence="2 3">
    <name type="scientific">Arsenicibacter rosenii</name>
    <dbReference type="NCBI Taxonomy" id="1750698"/>
    <lineage>
        <taxon>Bacteria</taxon>
        <taxon>Pseudomonadati</taxon>
        <taxon>Bacteroidota</taxon>
        <taxon>Cytophagia</taxon>
        <taxon>Cytophagales</taxon>
        <taxon>Spirosomataceae</taxon>
        <taxon>Arsenicibacter</taxon>
    </lineage>
</organism>
<dbReference type="PANTHER" id="PTHR43685:SF2">
    <property type="entry name" value="GLYCOSYLTRANSFERASE 2-LIKE DOMAIN-CONTAINING PROTEIN"/>
    <property type="match status" value="1"/>
</dbReference>
<protein>
    <submittedName>
        <fullName evidence="2">Glycosyl transferase family 2</fullName>
    </submittedName>
</protein>
<dbReference type="PANTHER" id="PTHR43685">
    <property type="entry name" value="GLYCOSYLTRANSFERASE"/>
    <property type="match status" value="1"/>
</dbReference>
<dbReference type="RefSeq" id="WP_071502382.1">
    <property type="nucleotide sequence ID" value="NZ_MORL01000003.1"/>
</dbReference>
<dbReference type="CDD" id="cd00761">
    <property type="entry name" value="Glyco_tranf_GTA_type"/>
    <property type="match status" value="1"/>
</dbReference>
<dbReference type="Pfam" id="PF00535">
    <property type="entry name" value="Glycos_transf_2"/>
    <property type="match status" value="1"/>
</dbReference>
<keyword evidence="2" id="KW-0808">Transferase</keyword>
<dbReference type="InterPro" id="IPR029044">
    <property type="entry name" value="Nucleotide-diphossugar_trans"/>
</dbReference>
<comment type="caution">
    <text evidence="2">The sequence shown here is derived from an EMBL/GenBank/DDBJ whole genome shotgun (WGS) entry which is preliminary data.</text>
</comment>
<dbReference type="SUPFAM" id="SSF53448">
    <property type="entry name" value="Nucleotide-diphospho-sugar transferases"/>
    <property type="match status" value="1"/>
</dbReference>
<name>A0A1S2VLD3_9BACT</name>
<dbReference type="GO" id="GO:0016740">
    <property type="term" value="F:transferase activity"/>
    <property type="evidence" value="ECO:0007669"/>
    <property type="project" value="UniProtKB-KW"/>
</dbReference>
<accession>A0A1S2VLD3</accession>
<dbReference type="InterPro" id="IPR001173">
    <property type="entry name" value="Glyco_trans_2-like"/>
</dbReference>
<keyword evidence="3" id="KW-1185">Reference proteome</keyword>
<dbReference type="InterPro" id="IPR050834">
    <property type="entry name" value="Glycosyltransf_2"/>
</dbReference>
<reference evidence="2 3" key="1">
    <citation type="submission" date="2016-10" db="EMBL/GenBank/DDBJ databases">
        <title>Arsenicibacter rosenii gen. nov., sp. nov., an efficient arsenic-methylating bacterium isolated from an arsenic-contaminated paddy soil.</title>
        <authorList>
            <person name="Huang K."/>
        </authorList>
    </citation>
    <scope>NUCLEOTIDE SEQUENCE [LARGE SCALE GENOMIC DNA]</scope>
    <source>
        <strain evidence="2 3">SM-1</strain>
    </source>
</reference>
<sequence>MAPYLHQHKPWVTVICTAYNHESFVSDALQSVVQQQYPKVELIVVDNASTDQTAARIQAFVNQHPDTHFIRNTTNTGLCKAFNQALRIATGKYVIDLSADDVMLPDRIARQVARLEELDERHAVVFSNAQYIDESGQLHQTHYPVDELGQSTMPIPTGDIFRHVLSSYFICTPTMMIRKSALDELNGYDESLSYEDFDFWVRSARNYKYAYIDAVLTRKRRLSTAQSLRIIRTDNQLLSSTLAVCYKAYMLCQSADEFKALASRIRTFVRKSFYTEQYDLAHQFGNLLSVIEQPDPLTRAILLASHLHLPVNGLYRQYLRWWGADRSIRMAAGSA</sequence>
<dbReference type="EMBL" id="MORL01000003">
    <property type="protein sequence ID" value="OIN59587.1"/>
    <property type="molecule type" value="Genomic_DNA"/>
</dbReference>
<dbReference type="AlphaFoldDB" id="A0A1S2VLD3"/>
<evidence type="ECO:0000259" key="1">
    <source>
        <dbReference type="Pfam" id="PF00535"/>
    </source>
</evidence>
<dbReference type="Gene3D" id="3.90.550.10">
    <property type="entry name" value="Spore Coat Polysaccharide Biosynthesis Protein SpsA, Chain A"/>
    <property type="match status" value="1"/>
</dbReference>
<proteinExistence type="predicted"/>
<evidence type="ECO:0000313" key="3">
    <source>
        <dbReference type="Proteomes" id="UP000181790"/>
    </source>
</evidence>
<feature type="domain" description="Glycosyltransferase 2-like" evidence="1">
    <location>
        <begin position="13"/>
        <end position="184"/>
    </location>
</feature>
<dbReference type="OrthoDB" id="396512at2"/>
<dbReference type="Proteomes" id="UP000181790">
    <property type="component" value="Unassembled WGS sequence"/>
</dbReference>
<gene>
    <name evidence="2" type="ORF">BLX24_06845</name>
</gene>